<evidence type="ECO:0000313" key="1">
    <source>
        <dbReference type="EMBL" id="KAJ7710825.1"/>
    </source>
</evidence>
<dbReference type="SUPFAM" id="SSF52047">
    <property type="entry name" value="RNI-like"/>
    <property type="match status" value="1"/>
</dbReference>
<dbReference type="Proteomes" id="UP001221757">
    <property type="component" value="Unassembled WGS sequence"/>
</dbReference>
<dbReference type="EMBL" id="JARKIE010000001">
    <property type="protein sequence ID" value="KAJ7710825.1"/>
    <property type="molecule type" value="Genomic_DNA"/>
</dbReference>
<comment type="caution">
    <text evidence="1">The sequence shown here is derived from an EMBL/GenBank/DDBJ whole genome shotgun (WGS) entry which is preliminary data.</text>
</comment>
<proteinExistence type="predicted"/>
<protein>
    <recommendedName>
        <fullName evidence="3">F-box domain-containing protein</fullName>
    </recommendedName>
</protein>
<evidence type="ECO:0008006" key="3">
    <source>
        <dbReference type="Google" id="ProtNLM"/>
    </source>
</evidence>
<name>A0AAD7MD91_MYCRO</name>
<gene>
    <name evidence="1" type="ORF">B0H17DRAFT_1123921</name>
</gene>
<reference evidence="1" key="1">
    <citation type="submission" date="2023-03" db="EMBL/GenBank/DDBJ databases">
        <title>Massive genome expansion in bonnet fungi (Mycena s.s.) driven by repeated elements and novel gene families across ecological guilds.</title>
        <authorList>
            <consortium name="Lawrence Berkeley National Laboratory"/>
            <person name="Harder C.B."/>
            <person name="Miyauchi S."/>
            <person name="Viragh M."/>
            <person name="Kuo A."/>
            <person name="Thoen E."/>
            <person name="Andreopoulos B."/>
            <person name="Lu D."/>
            <person name="Skrede I."/>
            <person name="Drula E."/>
            <person name="Henrissat B."/>
            <person name="Morin E."/>
            <person name="Kohler A."/>
            <person name="Barry K."/>
            <person name="LaButti K."/>
            <person name="Morin E."/>
            <person name="Salamov A."/>
            <person name="Lipzen A."/>
            <person name="Mereny Z."/>
            <person name="Hegedus B."/>
            <person name="Baldrian P."/>
            <person name="Stursova M."/>
            <person name="Weitz H."/>
            <person name="Taylor A."/>
            <person name="Grigoriev I.V."/>
            <person name="Nagy L.G."/>
            <person name="Martin F."/>
            <person name="Kauserud H."/>
        </authorList>
    </citation>
    <scope>NUCLEOTIDE SEQUENCE</scope>
    <source>
        <strain evidence="1">CBHHK067</strain>
    </source>
</reference>
<dbReference type="AlphaFoldDB" id="A0AAD7MD91"/>
<evidence type="ECO:0000313" key="2">
    <source>
        <dbReference type="Proteomes" id="UP001221757"/>
    </source>
</evidence>
<keyword evidence="2" id="KW-1185">Reference proteome</keyword>
<organism evidence="1 2">
    <name type="scientific">Mycena rosella</name>
    <name type="common">Pink bonnet</name>
    <name type="synonym">Agaricus rosellus</name>
    <dbReference type="NCBI Taxonomy" id="1033263"/>
    <lineage>
        <taxon>Eukaryota</taxon>
        <taxon>Fungi</taxon>
        <taxon>Dikarya</taxon>
        <taxon>Basidiomycota</taxon>
        <taxon>Agaricomycotina</taxon>
        <taxon>Agaricomycetes</taxon>
        <taxon>Agaricomycetidae</taxon>
        <taxon>Agaricales</taxon>
        <taxon>Marasmiineae</taxon>
        <taxon>Mycenaceae</taxon>
        <taxon>Mycena</taxon>
    </lineage>
</organism>
<accession>A0AAD7MD91</accession>
<sequence>MPAPTTDFLGLSSMSLPIISRYLFYLPVELWSIVFLYVAFGQDPSTRPFYSARCTLLLVCRSWCSTAMSVPELWSTVLVDPDSTDAGVSAMLTRTAVHPYRVVIRQDMDRPSAPFRSPDSVMRNIISLLHALLPSVSRWSSFDMHASHLPTIDQITALLLDLDAPVLRSLRISSHCWSISPGDAVILQGALVFRGQLSRLRHLSLFVVPLPWASVRPMPALTHLTLESIRASAFPTYRQYIDMFTAAPALEFLVLRGLGCSMLPSAPVPFSFPSVRTLGFSLGVTAAPISASFVHLLKSFFFPRLCYLDILFHPSSTQVPVPITDLRFACKHVRLAGRHVNIDSMRALYPSFVGVETLDLRGADVEILEGLAPASRSFVAPRIDERWRVLPMLTAPSVAPNQSVILPFLTVLKVTIAHWHELRFVLELRQIIGSNRVQVLHCHIVPEPAGGDVGDAGVDHRAVVLSLVDAVEWVDKHPGIVTIHR</sequence>